<dbReference type="Pfam" id="PF01242">
    <property type="entry name" value="PTPS"/>
    <property type="match status" value="1"/>
</dbReference>
<dbReference type="Gene3D" id="3.30.479.10">
    <property type="entry name" value="6-pyruvoyl tetrahydropterin synthase/QueD"/>
    <property type="match status" value="1"/>
</dbReference>
<evidence type="ECO:0000313" key="12">
    <source>
        <dbReference type="Proteomes" id="UP000653454"/>
    </source>
</evidence>
<dbReference type="PANTHER" id="PTHR12589">
    <property type="entry name" value="PYRUVOYL TETRAHYDROBIOPTERIN SYNTHASE"/>
    <property type="match status" value="1"/>
</dbReference>
<comment type="cofactor">
    <cofactor evidence="1">
        <name>Zn(2+)</name>
        <dbReference type="ChEBI" id="CHEBI:29105"/>
    </cofactor>
</comment>
<evidence type="ECO:0000256" key="3">
    <source>
        <dbReference type="ARBA" id="ARBA00009164"/>
    </source>
</evidence>
<dbReference type="PROSITE" id="PS00987">
    <property type="entry name" value="PTPS_1"/>
    <property type="match status" value="1"/>
</dbReference>
<evidence type="ECO:0000256" key="8">
    <source>
        <dbReference type="ARBA" id="ARBA00023007"/>
    </source>
</evidence>
<protein>
    <recommendedName>
        <fullName evidence="5">6-pyruvoyl tetrahydrobiopterin synthase</fullName>
        <ecNumber evidence="4">4.2.3.12</ecNumber>
    </recommendedName>
</protein>
<dbReference type="SUPFAM" id="SSF55620">
    <property type="entry name" value="Tetrahydrobiopterin biosynthesis enzymes-like"/>
    <property type="match status" value="1"/>
</dbReference>
<evidence type="ECO:0000256" key="2">
    <source>
        <dbReference type="ARBA" id="ARBA00005126"/>
    </source>
</evidence>
<keyword evidence="9" id="KW-0456">Lyase</keyword>
<gene>
    <name evidence="11" type="ORF">PLXY2_LOCUS13910</name>
</gene>
<feature type="compositionally biased region" description="Polar residues" evidence="10">
    <location>
        <begin position="151"/>
        <end position="164"/>
    </location>
</feature>
<reference evidence="11" key="1">
    <citation type="submission" date="2020-11" db="EMBL/GenBank/DDBJ databases">
        <authorList>
            <person name="Whiteford S."/>
        </authorList>
    </citation>
    <scope>NUCLEOTIDE SEQUENCE</scope>
</reference>
<proteinExistence type="inferred from homology"/>
<evidence type="ECO:0000313" key="11">
    <source>
        <dbReference type="EMBL" id="CAG9135663.1"/>
    </source>
</evidence>
<dbReference type="AlphaFoldDB" id="A0A8S4G3J5"/>
<evidence type="ECO:0000256" key="9">
    <source>
        <dbReference type="ARBA" id="ARBA00023239"/>
    </source>
</evidence>
<evidence type="ECO:0000256" key="6">
    <source>
        <dbReference type="ARBA" id="ARBA00022723"/>
    </source>
</evidence>
<comment type="caution">
    <text evidence="11">The sequence shown here is derived from an EMBL/GenBank/DDBJ whole genome shotgun (WGS) entry which is preliminary data.</text>
</comment>
<dbReference type="EC" id="4.2.3.12" evidence="4"/>
<keyword evidence="6" id="KW-0479">Metal-binding</keyword>
<dbReference type="GO" id="GO:0006729">
    <property type="term" value="P:tetrahydrobiopterin biosynthetic process"/>
    <property type="evidence" value="ECO:0007669"/>
    <property type="project" value="UniProtKB-KW"/>
</dbReference>
<dbReference type="PANTHER" id="PTHR12589:SF7">
    <property type="entry name" value="6-PYRUVOYL TETRAHYDROBIOPTERIN SYNTHASE"/>
    <property type="match status" value="1"/>
</dbReference>
<comment type="similarity">
    <text evidence="3">Belongs to the PTPS family.</text>
</comment>
<feature type="region of interest" description="Disordered" evidence="10">
    <location>
        <begin position="145"/>
        <end position="164"/>
    </location>
</feature>
<dbReference type="EMBL" id="CAJHNJ030000109">
    <property type="protein sequence ID" value="CAG9135663.1"/>
    <property type="molecule type" value="Genomic_DNA"/>
</dbReference>
<keyword evidence="7" id="KW-0862">Zinc</keyword>
<dbReference type="PROSITE" id="PS00988">
    <property type="entry name" value="PTPS_2"/>
    <property type="match status" value="1"/>
</dbReference>
<dbReference type="InterPro" id="IPR022469">
    <property type="entry name" value="PTPS_His_AS"/>
</dbReference>
<name>A0A8S4G3J5_PLUXY</name>
<evidence type="ECO:0000256" key="1">
    <source>
        <dbReference type="ARBA" id="ARBA00001947"/>
    </source>
</evidence>
<dbReference type="Proteomes" id="UP000653454">
    <property type="component" value="Unassembled WGS sequence"/>
</dbReference>
<dbReference type="GO" id="GO:0005739">
    <property type="term" value="C:mitochondrion"/>
    <property type="evidence" value="ECO:0007669"/>
    <property type="project" value="TreeGrafter"/>
</dbReference>
<dbReference type="GO" id="GO:0003874">
    <property type="term" value="F:6-pyruvoyltetrahydropterin synthase activity"/>
    <property type="evidence" value="ECO:0007669"/>
    <property type="project" value="UniProtKB-EC"/>
</dbReference>
<dbReference type="InterPro" id="IPR038418">
    <property type="entry name" value="6-PTP_synth/QueD_sf"/>
</dbReference>
<comment type="pathway">
    <text evidence="2">Cofactor biosynthesis; tetrahydrobiopterin biosynthesis; tetrahydrobiopterin from 7,8-dihydroneopterin triphosphate: step 1/3.</text>
</comment>
<evidence type="ECO:0000256" key="10">
    <source>
        <dbReference type="SAM" id="MobiDB-lite"/>
    </source>
</evidence>
<evidence type="ECO:0000256" key="4">
    <source>
        <dbReference type="ARBA" id="ARBA00013100"/>
    </source>
</evidence>
<keyword evidence="8" id="KW-0783">Tetrahydrobiopterin biosynthesis</keyword>
<keyword evidence="12" id="KW-1185">Reference proteome</keyword>
<accession>A0A8S4G3J5</accession>
<organism evidence="11 12">
    <name type="scientific">Plutella xylostella</name>
    <name type="common">Diamondback moth</name>
    <name type="synonym">Plutella maculipennis</name>
    <dbReference type="NCBI Taxonomy" id="51655"/>
    <lineage>
        <taxon>Eukaryota</taxon>
        <taxon>Metazoa</taxon>
        <taxon>Ecdysozoa</taxon>
        <taxon>Arthropoda</taxon>
        <taxon>Hexapoda</taxon>
        <taxon>Insecta</taxon>
        <taxon>Pterygota</taxon>
        <taxon>Neoptera</taxon>
        <taxon>Endopterygota</taxon>
        <taxon>Lepidoptera</taxon>
        <taxon>Glossata</taxon>
        <taxon>Ditrysia</taxon>
        <taxon>Yponomeutoidea</taxon>
        <taxon>Plutellidae</taxon>
        <taxon>Plutella</taxon>
    </lineage>
</organism>
<dbReference type="GO" id="GO:0046872">
    <property type="term" value="F:metal ion binding"/>
    <property type="evidence" value="ECO:0007669"/>
    <property type="project" value="UniProtKB-KW"/>
</dbReference>
<dbReference type="InterPro" id="IPR022470">
    <property type="entry name" value="PTPS_Cys_AS"/>
</dbReference>
<dbReference type="InterPro" id="IPR007115">
    <property type="entry name" value="6-PTP_synth/QueD"/>
</dbReference>
<evidence type="ECO:0000256" key="7">
    <source>
        <dbReference type="ARBA" id="ARBA00022833"/>
    </source>
</evidence>
<dbReference type="FunFam" id="3.30.479.10:FF:000003">
    <property type="entry name" value="6-pyruvoyl tetrahydrobiopterin synthase"/>
    <property type="match status" value="1"/>
</dbReference>
<sequence>MNQAILHLTKVIRVTDNHFQFLSPFLSDEENNGKCNNPNGHGHNYVVLVTVKGPVDPHTGMVINVHELKQYMQEAIMDPLDHKNLDQDVPYFKSVVSTTENLAIFIWEQLQKVMEKSQLLHEVKILETEKNHVVYRGGSTYPRKKIDSCNLHPNRNNHMSSDSD</sequence>
<evidence type="ECO:0000256" key="5">
    <source>
        <dbReference type="ARBA" id="ARBA00015587"/>
    </source>
</evidence>